<protein>
    <recommendedName>
        <fullName evidence="3">Aspartyl/Asparaginyl beta-hydroxylase</fullName>
    </recommendedName>
</protein>
<sequence length="229" mass="25724">MPVKPAVMTTFRIPSYKSIDPFIDVDRLKALDGFITARLHHRLAQAEDRQFHTGPFLLDADAPSLPGSRMIELARSQAPENYYDLDRTGIWEPSPEAAEFAPLMDFIATLPFAATGRMLIMYDPRGRAVSAHKDHDSIELCHEFIWFRTNLSKPFYMLDPATGERAYVAGHSAWFDTVNQFHGADSSGEMSFSIRVDGVFSEEFRRRIPFPSENRAAAPSVWANSAPAA</sequence>
<dbReference type="EMBL" id="JACIJF010000017">
    <property type="protein sequence ID" value="MBB5712421.1"/>
    <property type="molecule type" value="Genomic_DNA"/>
</dbReference>
<evidence type="ECO:0000313" key="1">
    <source>
        <dbReference type="EMBL" id="MBB5712421.1"/>
    </source>
</evidence>
<evidence type="ECO:0000313" key="2">
    <source>
        <dbReference type="Proteomes" id="UP000527143"/>
    </source>
</evidence>
<reference evidence="1 2" key="1">
    <citation type="submission" date="2020-08" db="EMBL/GenBank/DDBJ databases">
        <title>Genomic Encyclopedia of Type Strains, Phase IV (KMG-IV): sequencing the most valuable type-strain genomes for metagenomic binning, comparative biology and taxonomic classification.</title>
        <authorList>
            <person name="Goeker M."/>
        </authorList>
    </citation>
    <scope>NUCLEOTIDE SEQUENCE [LARGE SCALE GENOMIC DNA]</scope>
    <source>
        <strain evidence="1 2">DSM 26736</strain>
    </source>
</reference>
<accession>A0A840YRW9</accession>
<gene>
    <name evidence="1" type="ORF">FHT02_003680</name>
</gene>
<proteinExistence type="predicted"/>
<dbReference type="RefSeq" id="WP_184090894.1">
    <property type="nucleotide sequence ID" value="NZ_JACIJF010000017.1"/>
</dbReference>
<keyword evidence="2" id="KW-1185">Reference proteome</keyword>
<dbReference type="Proteomes" id="UP000527143">
    <property type="component" value="Unassembled WGS sequence"/>
</dbReference>
<name>A0A840YRW9_9SPHN</name>
<evidence type="ECO:0008006" key="3">
    <source>
        <dbReference type="Google" id="ProtNLM"/>
    </source>
</evidence>
<dbReference type="AlphaFoldDB" id="A0A840YRW9"/>
<organism evidence="1 2">
    <name type="scientific">Sphingomonas xinjiangensis</name>
    <dbReference type="NCBI Taxonomy" id="643568"/>
    <lineage>
        <taxon>Bacteria</taxon>
        <taxon>Pseudomonadati</taxon>
        <taxon>Pseudomonadota</taxon>
        <taxon>Alphaproteobacteria</taxon>
        <taxon>Sphingomonadales</taxon>
        <taxon>Sphingomonadaceae</taxon>
        <taxon>Sphingomonas</taxon>
    </lineage>
</organism>
<comment type="caution">
    <text evidence="1">The sequence shown here is derived from an EMBL/GenBank/DDBJ whole genome shotgun (WGS) entry which is preliminary data.</text>
</comment>